<name>A0A9W8Q624_AKAMU</name>
<sequence length="85" mass="9658">MKSQGQLDDGNSHVAGYLRCLGRGHEIPLRRHYRQAIKVDLLISSDMPENALKFCQADDMLFCHQLGYFGLHHAKEDTFSISNPN</sequence>
<dbReference type="AlphaFoldDB" id="A0A9W8Q624"/>
<evidence type="ECO:0000313" key="2">
    <source>
        <dbReference type="Proteomes" id="UP001144673"/>
    </source>
</evidence>
<organism evidence="1 2">
    <name type="scientific">Akanthomyces muscarius</name>
    <name type="common">Entomopathogenic fungus</name>
    <name type="synonym">Lecanicillium muscarium</name>
    <dbReference type="NCBI Taxonomy" id="2231603"/>
    <lineage>
        <taxon>Eukaryota</taxon>
        <taxon>Fungi</taxon>
        <taxon>Dikarya</taxon>
        <taxon>Ascomycota</taxon>
        <taxon>Pezizomycotina</taxon>
        <taxon>Sordariomycetes</taxon>
        <taxon>Hypocreomycetidae</taxon>
        <taxon>Hypocreales</taxon>
        <taxon>Cordycipitaceae</taxon>
        <taxon>Akanthomyces</taxon>
    </lineage>
</organism>
<protein>
    <submittedName>
        <fullName evidence="1">Uncharacterized protein</fullName>
    </submittedName>
</protein>
<dbReference type="Proteomes" id="UP001144673">
    <property type="component" value="Chromosome 3"/>
</dbReference>
<dbReference type="RefSeq" id="XP_056050313.1">
    <property type="nucleotide sequence ID" value="XM_056193256.1"/>
</dbReference>
<comment type="caution">
    <text evidence="1">The sequence shown here is derived from an EMBL/GenBank/DDBJ whole genome shotgun (WGS) entry which is preliminary data.</text>
</comment>
<evidence type="ECO:0000313" key="1">
    <source>
        <dbReference type="EMBL" id="KAJ4147372.1"/>
    </source>
</evidence>
<dbReference type="EMBL" id="JAJHUN010000010">
    <property type="protein sequence ID" value="KAJ4147372.1"/>
    <property type="molecule type" value="Genomic_DNA"/>
</dbReference>
<dbReference type="GeneID" id="80889055"/>
<dbReference type="KEGG" id="amus:LMH87_001896"/>
<accession>A0A9W8Q624</accession>
<proteinExistence type="predicted"/>
<keyword evidence="2" id="KW-1185">Reference proteome</keyword>
<reference evidence="1" key="1">
    <citation type="journal article" date="2023" name="Access Microbiol">
        <title>De-novo genome assembly for Akanthomyces muscarius, a biocontrol agent of insect agricultural pests.</title>
        <authorList>
            <person name="Erdos Z."/>
            <person name="Studholme D.J."/>
            <person name="Raymond B."/>
            <person name="Sharma M."/>
        </authorList>
    </citation>
    <scope>NUCLEOTIDE SEQUENCE</scope>
    <source>
        <strain evidence="1">Ve6</strain>
    </source>
</reference>
<gene>
    <name evidence="1" type="ORF">LMH87_001896</name>
</gene>